<dbReference type="RefSeq" id="WP_272436760.1">
    <property type="nucleotide sequence ID" value="NZ_JAMQKB010000009.1"/>
</dbReference>
<sequence>MDDKHNYNIDDVEESPPNGDEVPAIRNRQQGAQSTNTFDDTLDHRSGYEEELGQEMTADDVDRPIKSDEQETKMQSNVHTGMGWLAVILSALSFFVMPVILGAAGIIFGFVSKNRGADTLGNTAIIAGAIAIVLSLFVRPFV</sequence>
<evidence type="ECO:0008006" key="5">
    <source>
        <dbReference type="Google" id="ProtNLM"/>
    </source>
</evidence>
<dbReference type="EMBL" id="JAMQKB010000009">
    <property type="protein sequence ID" value="MDC3424954.1"/>
    <property type="molecule type" value="Genomic_DNA"/>
</dbReference>
<feature type="transmembrane region" description="Helical" evidence="2">
    <location>
        <begin position="120"/>
        <end position="138"/>
    </location>
</feature>
<reference evidence="3" key="1">
    <citation type="submission" date="2022-06" db="EMBL/GenBank/DDBJ databases">
        <title>Aquibacillus sp. a new bacterium isolated from soil saline samples.</title>
        <authorList>
            <person name="Galisteo C."/>
            <person name="De La Haba R."/>
            <person name="Sanchez-Porro C."/>
            <person name="Ventosa A."/>
        </authorList>
    </citation>
    <scope>NUCLEOTIDE SEQUENCE</scope>
    <source>
        <strain evidence="3">3ASR75-11</strain>
    </source>
</reference>
<feature type="region of interest" description="Disordered" evidence="1">
    <location>
        <begin position="1"/>
        <end position="74"/>
    </location>
</feature>
<keyword evidence="2" id="KW-1133">Transmembrane helix</keyword>
<protein>
    <recommendedName>
        <fullName evidence="5">DUF4190 domain-containing protein</fullName>
    </recommendedName>
</protein>
<dbReference type="PANTHER" id="PTHR40040">
    <property type="entry name" value="SMALL HYDROPHOBIC PROTEIN-RELATED"/>
    <property type="match status" value="1"/>
</dbReference>
<name>A0A9X3WX72_9BACI</name>
<feature type="compositionally biased region" description="Polar residues" evidence="1">
    <location>
        <begin position="27"/>
        <end position="39"/>
    </location>
</feature>
<feature type="compositionally biased region" description="Acidic residues" evidence="1">
    <location>
        <begin position="49"/>
        <end position="59"/>
    </location>
</feature>
<keyword evidence="2" id="KW-0472">Membrane</keyword>
<proteinExistence type="predicted"/>
<feature type="compositionally biased region" description="Basic and acidic residues" evidence="1">
    <location>
        <begin position="60"/>
        <end position="72"/>
    </location>
</feature>
<comment type="caution">
    <text evidence="3">The sequence shown here is derived from an EMBL/GenBank/DDBJ whole genome shotgun (WGS) entry which is preliminary data.</text>
</comment>
<dbReference type="Proteomes" id="UP001145050">
    <property type="component" value="Unassembled WGS sequence"/>
</dbReference>
<dbReference type="PANTHER" id="PTHR40040:SF1">
    <property type="entry name" value="MEMBRANE PROTEIN"/>
    <property type="match status" value="1"/>
</dbReference>
<evidence type="ECO:0000256" key="1">
    <source>
        <dbReference type="SAM" id="MobiDB-lite"/>
    </source>
</evidence>
<feature type="transmembrane region" description="Helical" evidence="2">
    <location>
        <begin position="83"/>
        <end position="108"/>
    </location>
</feature>
<keyword evidence="4" id="KW-1185">Reference proteome</keyword>
<accession>A0A9X3WX72</accession>
<dbReference type="AlphaFoldDB" id="A0A9X3WX72"/>
<gene>
    <name evidence="3" type="ORF">NC797_10570</name>
</gene>
<organism evidence="3 4">
    <name type="scientific">Terrihalobacillus insolitus</name>
    <dbReference type="NCBI Taxonomy" id="2950438"/>
    <lineage>
        <taxon>Bacteria</taxon>
        <taxon>Bacillati</taxon>
        <taxon>Bacillota</taxon>
        <taxon>Bacilli</taxon>
        <taxon>Bacillales</taxon>
        <taxon>Bacillaceae</taxon>
        <taxon>Terrihalobacillus</taxon>
    </lineage>
</organism>
<evidence type="ECO:0000313" key="4">
    <source>
        <dbReference type="Proteomes" id="UP001145050"/>
    </source>
</evidence>
<evidence type="ECO:0000313" key="3">
    <source>
        <dbReference type="EMBL" id="MDC3424954.1"/>
    </source>
</evidence>
<keyword evidence="2" id="KW-0812">Transmembrane</keyword>
<evidence type="ECO:0000256" key="2">
    <source>
        <dbReference type="SAM" id="Phobius"/>
    </source>
</evidence>
<dbReference type="InterPro" id="IPR055338">
    <property type="entry name" value="YqfX-like"/>
</dbReference>